<proteinExistence type="predicted"/>
<protein>
    <submittedName>
        <fullName evidence="9">RDD family protein</fullName>
    </submittedName>
</protein>
<dbReference type="AlphaFoldDB" id="A0AAN5LCC0"/>
<accession>A0AAN5LCC0</accession>
<dbReference type="InterPro" id="IPR051791">
    <property type="entry name" value="Pra-immunoreactive"/>
</dbReference>
<evidence type="ECO:0000256" key="6">
    <source>
        <dbReference type="SAM" id="MobiDB-lite"/>
    </source>
</evidence>
<evidence type="ECO:0000256" key="1">
    <source>
        <dbReference type="ARBA" id="ARBA00004651"/>
    </source>
</evidence>
<reference evidence="9" key="1">
    <citation type="journal article" date="2018" name="Genome Biol.">
        <title>SKESA: strategic k-mer extension for scrupulous assemblies.</title>
        <authorList>
            <person name="Souvorov A."/>
            <person name="Agarwala R."/>
            <person name="Lipman D.J."/>
        </authorList>
    </citation>
    <scope>NUCLEOTIDE SEQUENCE</scope>
    <source>
        <strain evidence="9">R404</strain>
    </source>
</reference>
<feature type="transmembrane region" description="Helical" evidence="7">
    <location>
        <begin position="25"/>
        <end position="44"/>
    </location>
</feature>
<feature type="domain" description="RDD" evidence="8">
    <location>
        <begin position="10"/>
        <end position="137"/>
    </location>
</feature>
<evidence type="ECO:0000256" key="2">
    <source>
        <dbReference type="ARBA" id="ARBA00022475"/>
    </source>
</evidence>
<keyword evidence="5 7" id="KW-0472">Membrane</keyword>
<feature type="transmembrane region" description="Helical" evidence="7">
    <location>
        <begin position="56"/>
        <end position="74"/>
    </location>
</feature>
<sequence length="171" mass="18983">MQSEHPEYEYAGFWVRTGACLLDSLIFALVSLPLLLAIYGTDYLNSEDLFAGPADVMINLVLPAILTVVLWRWLQATPGKLALRLRVLDARSGHAAGTGQYIVRWLGYVLSALPAGLGFLWIAFDRRKQGWHDKLAGTVVVRDIRKEPVRFRAGSRPGYPEGKTGKENGTE</sequence>
<dbReference type="EMBL" id="DACSEO010000089">
    <property type="protein sequence ID" value="HAT1684232.1"/>
    <property type="molecule type" value="Genomic_DNA"/>
</dbReference>
<evidence type="ECO:0000313" key="9">
    <source>
        <dbReference type="EMBL" id="HAT1684232.1"/>
    </source>
</evidence>
<feature type="transmembrane region" description="Helical" evidence="7">
    <location>
        <begin position="105"/>
        <end position="124"/>
    </location>
</feature>
<dbReference type="Pfam" id="PF06271">
    <property type="entry name" value="RDD"/>
    <property type="match status" value="1"/>
</dbReference>
<evidence type="ECO:0000313" key="10">
    <source>
        <dbReference type="Proteomes" id="UP000856143"/>
    </source>
</evidence>
<keyword evidence="2" id="KW-1003">Cell membrane</keyword>
<evidence type="ECO:0000256" key="3">
    <source>
        <dbReference type="ARBA" id="ARBA00022692"/>
    </source>
</evidence>
<comment type="caution">
    <text evidence="9">The sequence shown here is derived from an EMBL/GenBank/DDBJ whole genome shotgun (WGS) entry which is preliminary data.</text>
</comment>
<name>A0AAN5LCC0_KLEOX</name>
<reference evidence="9" key="2">
    <citation type="submission" date="2020-11" db="EMBL/GenBank/DDBJ databases">
        <authorList>
            <consortium name="NCBI Pathogen Detection Project"/>
        </authorList>
    </citation>
    <scope>NUCLEOTIDE SEQUENCE</scope>
    <source>
        <strain evidence="9">R404</strain>
    </source>
</reference>
<evidence type="ECO:0000256" key="4">
    <source>
        <dbReference type="ARBA" id="ARBA00022989"/>
    </source>
</evidence>
<evidence type="ECO:0000259" key="8">
    <source>
        <dbReference type="Pfam" id="PF06271"/>
    </source>
</evidence>
<feature type="region of interest" description="Disordered" evidence="6">
    <location>
        <begin position="152"/>
        <end position="171"/>
    </location>
</feature>
<dbReference type="PANTHER" id="PTHR36115">
    <property type="entry name" value="PROLINE-RICH ANTIGEN HOMOLOG-RELATED"/>
    <property type="match status" value="1"/>
</dbReference>
<gene>
    <name evidence="9" type="ORF">I8Y21_005009</name>
</gene>
<keyword evidence="3 7" id="KW-0812">Transmembrane</keyword>
<evidence type="ECO:0000256" key="5">
    <source>
        <dbReference type="ARBA" id="ARBA00023136"/>
    </source>
</evidence>
<dbReference type="PANTHER" id="PTHR36115:SF4">
    <property type="entry name" value="MEMBRANE PROTEIN"/>
    <property type="match status" value="1"/>
</dbReference>
<dbReference type="InterPro" id="IPR010432">
    <property type="entry name" value="RDD"/>
</dbReference>
<dbReference type="Proteomes" id="UP000856143">
    <property type="component" value="Unassembled WGS sequence"/>
</dbReference>
<dbReference type="GO" id="GO:0005886">
    <property type="term" value="C:plasma membrane"/>
    <property type="evidence" value="ECO:0007669"/>
    <property type="project" value="UniProtKB-SubCell"/>
</dbReference>
<organism evidence="9 10">
    <name type="scientific">Klebsiella oxytoca</name>
    <dbReference type="NCBI Taxonomy" id="571"/>
    <lineage>
        <taxon>Bacteria</taxon>
        <taxon>Pseudomonadati</taxon>
        <taxon>Pseudomonadota</taxon>
        <taxon>Gammaproteobacteria</taxon>
        <taxon>Enterobacterales</taxon>
        <taxon>Enterobacteriaceae</taxon>
        <taxon>Klebsiella/Raoultella group</taxon>
        <taxon>Klebsiella</taxon>
    </lineage>
</organism>
<comment type="subcellular location">
    <subcellularLocation>
        <location evidence="1">Cell membrane</location>
        <topology evidence="1">Multi-pass membrane protein</topology>
    </subcellularLocation>
</comment>
<evidence type="ECO:0000256" key="7">
    <source>
        <dbReference type="SAM" id="Phobius"/>
    </source>
</evidence>
<keyword evidence="4 7" id="KW-1133">Transmembrane helix</keyword>